<dbReference type="CDD" id="cd00018">
    <property type="entry name" value="AP2"/>
    <property type="match status" value="1"/>
</dbReference>
<dbReference type="GO" id="GO:0003700">
    <property type="term" value="F:DNA-binding transcription factor activity"/>
    <property type="evidence" value="ECO:0007669"/>
    <property type="project" value="InterPro"/>
</dbReference>
<keyword evidence="10" id="KW-1185">Reference proteome</keyword>
<keyword evidence="4" id="KW-0238">DNA-binding</keyword>
<keyword evidence="5" id="KW-0010">Activator</keyword>
<gene>
    <name evidence="9" type="ORF">KFK09_007647</name>
</gene>
<comment type="caution">
    <text evidence="9">The sequence shown here is derived from an EMBL/GenBank/DDBJ whole genome shotgun (WGS) entry which is preliminary data.</text>
</comment>
<evidence type="ECO:0000256" key="4">
    <source>
        <dbReference type="ARBA" id="ARBA00023125"/>
    </source>
</evidence>
<dbReference type="GO" id="GO:0006950">
    <property type="term" value="P:response to stress"/>
    <property type="evidence" value="ECO:0007669"/>
    <property type="project" value="UniProtKB-ARBA"/>
</dbReference>
<dbReference type="PRINTS" id="PR00367">
    <property type="entry name" value="ETHRSPELEMNT"/>
</dbReference>
<dbReference type="PANTHER" id="PTHR31190:SF499">
    <property type="entry name" value="ETHYLENE-RESPONSIVE TRANSCRIPTION FACTOR ERF105"/>
    <property type="match status" value="1"/>
</dbReference>
<keyword evidence="7" id="KW-0539">Nucleus</keyword>
<accession>A0A8T3BVT2</accession>
<dbReference type="Gene3D" id="3.30.730.10">
    <property type="entry name" value="AP2/ERF domain"/>
    <property type="match status" value="1"/>
</dbReference>
<evidence type="ECO:0000313" key="9">
    <source>
        <dbReference type="EMBL" id="KAI0520176.1"/>
    </source>
</evidence>
<organism evidence="9 10">
    <name type="scientific">Dendrobium nobile</name>
    <name type="common">Orchid</name>
    <dbReference type="NCBI Taxonomy" id="94219"/>
    <lineage>
        <taxon>Eukaryota</taxon>
        <taxon>Viridiplantae</taxon>
        <taxon>Streptophyta</taxon>
        <taxon>Embryophyta</taxon>
        <taxon>Tracheophyta</taxon>
        <taxon>Spermatophyta</taxon>
        <taxon>Magnoliopsida</taxon>
        <taxon>Liliopsida</taxon>
        <taxon>Asparagales</taxon>
        <taxon>Orchidaceae</taxon>
        <taxon>Epidendroideae</taxon>
        <taxon>Malaxideae</taxon>
        <taxon>Dendrobiinae</taxon>
        <taxon>Dendrobium</taxon>
    </lineage>
</organism>
<evidence type="ECO:0000256" key="5">
    <source>
        <dbReference type="ARBA" id="ARBA00023159"/>
    </source>
</evidence>
<dbReference type="GO" id="GO:0005634">
    <property type="term" value="C:nucleus"/>
    <property type="evidence" value="ECO:0007669"/>
    <property type="project" value="UniProtKB-SubCell"/>
</dbReference>
<dbReference type="SMART" id="SM00380">
    <property type="entry name" value="AP2"/>
    <property type="match status" value="1"/>
</dbReference>
<keyword evidence="2" id="KW-0936">Ethylene signaling pathway</keyword>
<dbReference type="InterPro" id="IPR036955">
    <property type="entry name" value="AP2/ERF_dom_sf"/>
</dbReference>
<evidence type="ECO:0000256" key="6">
    <source>
        <dbReference type="ARBA" id="ARBA00023163"/>
    </source>
</evidence>
<keyword evidence="3" id="KW-0805">Transcription regulation</keyword>
<dbReference type="InterPro" id="IPR016177">
    <property type="entry name" value="DNA-bd_dom_sf"/>
</dbReference>
<dbReference type="GO" id="GO:0000976">
    <property type="term" value="F:transcription cis-regulatory region binding"/>
    <property type="evidence" value="ECO:0007669"/>
    <property type="project" value="UniProtKB-ARBA"/>
</dbReference>
<feature type="domain" description="AP2/ERF" evidence="8">
    <location>
        <begin position="118"/>
        <end position="176"/>
    </location>
</feature>
<dbReference type="FunFam" id="3.30.730.10:FF:000001">
    <property type="entry name" value="Ethylene-responsive transcription factor 2"/>
    <property type="match status" value="1"/>
</dbReference>
<evidence type="ECO:0000256" key="2">
    <source>
        <dbReference type="ARBA" id="ARBA00022745"/>
    </source>
</evidence>
<name>A0A8T3BVT2_DENNO</name>
<dbReference type="GO" id="GO:0009873">
    <property type="term" value="P:ethylene-activated signaling pathway"/>
    <property type="evidence" value="ECO:0007669"/>
    <property type="project" value="UniProtKB-KW"/>
</dbReference>
<dbReference type="Pfam" id="PF00847">
    <property type="entry name" value="AP2"/>
    <property type="match status" value="1"/>
</dbReference>
<evidence type="ECO:0000313" key="10">
    <source>
        <dbReference type="Proteomes" id="UP000829196"/>
    </source>
</evidence>
<keyword evidence="6" id="KW-0804">Transcription</keyword>
<comment type="subcellular location">
    <subcellularLocation>
        <location evidence="1">Nucleus</location>
    </subcellularLocation>
</comment>
<dbReference type="PROSITE" id="PS51032">
    <property type="entry name" value="AP2_ERF"/>
    <property type="match status" value="1"/>
</dbReference>
<dbReference type="PANTHER" id="PTHR31190">
    <property type="entry name" value="DNA-BINDING DOMAIN"/>
    <property type="match status" value="1"/>
</dbReference>
<evidence type="ECO:0000256" key="3">
    <source>
        <dbReference type="ARBA" id="ARBA00023015"/>
    </source>
</evidence>
<dbReference type="SUPFAM" id="SSF54171">
    <property type="entry name" value="DNA-binding domain"/>
    <property type="match status" value="1"/>
</dbReference>
<dbReference type="EMBL" id="JAGYWB010000006">
    <property type="protein sequence ID" value="KAI0520176.1"/>
    <property type="molecule type" value="Genomic_DNA"/>
</dbReference>
<dbReference type="AlphaFoldDB" id="A0A8T3BVT2"/>
<dbReference type="Proteomes" id="UP000829196">
    <property type="component" value="Unassembled WGS sequence"/>
</dbReference>
<reference evidence="9" key="1">
    <citation type="journal article" date="2022" name="Front. Genet.">
        <title>Chromosome-Scale Assembly of the Dendrobium nobile Genome Provides Insights Into the Molecular Mechanism of the Biosynthesis of the Medicinal Active Ingredient of Dendrobium.</title>
        <authorList>
            <person name="Xu Q."/>
            <person name="Niu S.-C."/>
            <person name="Li K.-L."/>
            <person name="Zheng P.-J."/>
            <person name="Zhang X.-J."/>
            <person name="Jia Y."/>
            <person name="Liu Y."/>
            <person name="Niu Y.-X."/>
            <person name="Yu L.-H."/>
            <person name="Chen D.-F."/>
            <person name="Zhang G.-Q."/>
        </authorList>
    </citation>
    <scope>NUCLEOTIDE SEQUENCE</scope>
    <source>
        <tissue evidence="9">Leaf</tissue>
    </source>
</reference>
<evidence type="ECO:0000259" key="8">
    <source>
        <dbReference type="PROSITE" id="PS51032"/>
    </source>
</evidence>
<dbReference type="SMR" id="A0A8T3BVT2"/>
<proteinExistence type="predicted"/>
<dbReference type="InterPro" id="IPR044808">
    <property type="entry name" value="ERF_plant"/>
</dbReference>
<evidence type="ECO:0000256" key="1">
    <source>
        <dbReference type="ARBA" id="ARBA00004123"/>
    </source>
</evidence>
<dbReference type="InterPro" id="IPR001471">
    <property type="entry name" value="AP2/ERF_dom"/>
</dbReference>
<sequence>MAFAYLSALDRINKHLFSDPPAPTLDEILAALPTPPSFPAPHLADLDVSDYLDHNETLILPPASSNSHGGVRFPDPTSSIIRLDADSPSTLTIPNAAADQLSPPPAAAVIDSRQYRTQYRGVRKRRWGKFAAEIRDPKRRKSRVWLGTFDTALEAARAYDRAAFQMRGSKAILNFPNEVGRSGKWIQSPVAATVKRKREVEKEKSEVFERNIPTLDGPSTTSSWTAVWDDLDVLGDFTLQPLSPLSPYAAMGFPRVMVI</sequence>
<dbReference type="OrthoDB" id="10038011at2759"/>
<protein>
    <recommendedName>
        <fullName evidence="8">AP2/ERF domain-containing protein</fullName>
    </recommendedName>
</protein>
<evidence type="ECO:0000256" key="7">
    <source>
        <dbReference type="ARBA" id="ARBA00023242"/>
    </source>
</evidence>